<comment type="caution">
    <text evidence="3">The sequence shown here is derived from an EMBL/GenBank/DDBJ whole genome shotgun (WGS) entry which is preliminary data.</text>
</comment>
<feature type="region of interest" description="Disordered" evidence="1">
    <location>
        <begin position="28"/>
        <end position="62"/>
    </location>
</feature>
<feature type="signal peptide" evidence="2">
    <location>
        <begin position="1"/>
        <end position="25"/>
    </location>
</feature>
<keyword evidence="2" id="KW-0732">Signal</keyword>
<evidence type="ECO:0008006" key="5">
    <source>
        <dbReference type="Google" id="ProtNLM"/>
    </source>
</evidence>
<sequence length="184" mass="19039">MSSRLACIAAALSLAACSAEPPANATDAQAARPVGSIGGVDPAGNLQRPVASTRGVPDTPAPHDAPELLPMVQADFADKNLLGPGCSFRATPGGPVLLRIRDEGDGLVHFNKAKRRITAATPGPEAVENGGIMAGEKVSFMLNHAPGPGEPGSAATHVWPATLTMRTEDGGKRVYRDGRWQCDR</sequence>
<reference evidence="3 4" key="1">
    <citation type="submission" date="2017-08" db="EMBL/GenBank/DDBJ databases">
        <title>Infants hospitalized years apart are colonized by the same room-sourced microbial strains.</title>
        <authorList>
            <person name="Brooks B."/>
            <person name="Olm M.R."/>
            <person name="Firek B.A."/>
            <person name="Baker R."/>
            <person name="Thomas B.C."/>
            <person name="Morowitz M.J."/>
            <person name="Banfield J.F."/>
        </authorList>
    </citation>
    <scope>NUCLEOTIDE SEQUENCE [LARGE SCALE GENOMIC DNA]</scope>
    <source>
        <strain evidence="3">S2_018_000_R3_110</strain>
    </source>
</reference>
<evidence type="ECO:0000313" key="3">
    <source>
        <dbReference type="EMBL" id="PZO80145.1"/>
    </source>
</evidence>
<organism evidence="3 4">
    <name type="scientific">Sphingomonas hengshuiensis</name>
    <dbReference type="NCBI Taxonomy" id="1609977"/>
    <lineage>
        <taxon>Bacteria</taxon>
        <taxon>Pseudomonadati</taxon>
        <taxon>Pseudomonadota</taxon>
        <taxon>Alphaproteobacteria</taxon>
        <taxon>Sphingomonadales</taxon>
        <taxon>Sphingomonadaceae</taxon>
        <taxon>Sphingomonas</taxon>
    </lineage>
</organism>
<evidence type="ECO:0000256" key="2">
    <source>
        <dbReference type="SAM" id="SignalP"/>
    </source>
</evidence>
<dbReference type="PROSITE" id="PS51257">
    <property type="entry name" value="PROKAR_LIPOPROTEIN"/>
    <property type="match status" value="1"/>
</dbReference>
<feature type="chain" id="PRO_5015839199" description="Lipoprotein" evidence="2">
    <location>
        <begin position="26"/>
        <end position="184"/>
    </location>
</feature>
<dbReference type="AlphaFoldDB" id="A0A2W5BAG0"/>
<name>A0A2W5BAG0_9SPHN</name>
<proteinExistence type="predicted"/>
<protein>
    <recommendedName>
        <fullName evidence="5">Lipoprotein</fullName>
    </recommendedName>
</protein>
<accession>A0A2W5BAG0</accession>
<gene>
    <name evidence="3" type="ORF">DI632_02755</name>
</gene>
<dbReference type="EMBL" id="QFNF01000004">
    <property type="protein sequence ID" value="PZO80145.1"/>
    <property type="molecule type" value="Genomic_DNA"/>
</dbReference>
<evidence type="ECO:0000313" key="4">
    <source>
        <dbReference type="Proteomes" id="UP000248614"/>
    </source>
</evidence>
<dbReference type="Proteomes" id="UP000248614">
    <property type="component" value="Unassembled WGS sequence"/>
</dbReference>
<evidence type="ECO:0000256" key="1">
    <source>
        <dbReference type="SAM" id="MobiDB-lite"/>
    </source>
</evidence>